<evidence type="ECO:0000313" key="8">
    <source>
        <dbReference type="Proteomes" id="UP001497457"/>
    </source>
</evidence>
<feature type="domain" description="BHLH" evidence="6">
    <location>
        <begin position="83"/>
        <end position="132"/>
    </location>
</feature>
<keyword evidence="2 4" id="KW-0805">Transcription regulation</keyword>
<feature type="region of interest" description="Disordered" evidence="5">
    <location>
        <begin position="32"/>
        <end position="94"/>
    </location>
</feature>
<gene>
    <name evidence="7" type="ORF">URODEC1_LOCUS38907</name>
</gene>
<protein>
    <recommendedName>
        <fullName evidence="4">Transcription factor</fullName>
        <shortName evidence="4">bHLH transcription factor</shortName>
    </recommendedName>
    <alternativeName>
        <fullName evidence="4">Basic helix-loop-helix protein</fullName>
    </alternativeName>
</protein>
<dbReference type="Pfam" id="PF00010">
    <property type="entry name" value="HLH"/>
    <property type="match status" value="1"/>
</dbReference>
<feature type="region of interest" description="Disordered" evidence="5">
    <location>
        <begin position="147"/>
        <end position="170"/>
    </location>
</feature>
<evidence type="ECO:0000313" key="7">
    <source>
        <dbReference type="EMBL" id="CAL4951378.1"/>
    </source>
</evidence>
<dbReference type="Proteomes" id="UP001497457">
    <property type="component" value="Chromosome 17b"/>
</dbReference>
<comment type="similarity">
    <text evidence="1">Belongs to the bHLH protein family.</text>
</comment>
<dbReference type="EMBL" id="OZ075127">
    <property type="protein sequence ID" value="CAL4951378.1"/>
    <property type="molecule type" value="Genomic_DNA"/>
</dbReference>
<proteinExistence type="inferred from homology"/>
<dbReference type="AlphaFoldDB" id="A0ABC8YYW0"/>
<evidence type="ECO:0000256" key="5">
    <source>
        <dbReference type="SAM" id="MobiDB-lite"/>
    </source>
</evidence>
<evidence type="ECO:0000259" key="6">
    <source>
        <dbReference type="PROSITE" id="PS50888"/>
    </source>
</evidence>
<comment type="subcellular location">
    <subcellularLocation>
        <location evidence="4">Nucleus</location>
    </subcellularLocation>
</comment>
<dbReference type="InterPro" id="IPR011598">
    <property type="entry name" value="bHLH_dom"/>
</dbReference>
<name>A0ABC8YYW0_9POAL</name>
<keyword evidence="8" id="KW-1185">Reference proteome</keyword>
<reference evidence="7" key="1">
    <citation type="submission" date="2024-10" db="EMBL/GenBank/DDBJ databases">
        <authorList>
            <person name="Ryan C."/>
        </authorList>
    </citation>
    <scope>NUCLEOTIDE SEQUENCE [LARGE SCALE GENOMIC DNA]</scope>
</reference>
<accession>A0ABC8YYW0</accession>
<evidence type="ECO:0000256" key="2">
    <source>
        <dbReference type="ARBA" id="ARBA00023015"/>
    </source>
</evidence>
<dbReference type="SMART" id="SM00353">
    <property type="entry name" value="HLH"/>
    <property type="match status" value="1"/>
</dbReference>
<dbReference type="PROSITE" id="PS50888">
    <property type="entry name" value="BHLH"/>
    <property type="match status" value="1"/>
</dbReference>
<dbReference type="SUPFAM" id="SSF47459">
    <property type="entry name" value="HLH, helix-loop-helix DNA-binding domain"/>
    <property type="match status" value="1"/>
</dbReference>
<dbReference type="InterPro" id="IPR036638">
    <property type="entry name" value="HLH_DNA-bd_sf"/>
</dbReference>
<organism evidence="7 8">
    <name type="scientific">Urochloa decumbens</name>
    <dbReference type="NCBI Taxonomy" id="240449"/>
    <lineage>
        <taxon>Eukaryota</taxon>
        <taxon>Viridiplantae</taxon>
        <taxon>Streptophyta</taxon>
        <taxon>Embryophyta</taxon>
        <taxon>Tracheophyta</taxon>
        <taxon>Spermatophyta</taxon>
        <taxon>Magnoliopsida</taxon>
        <taxon>Liliopsida</taxon>
        <taxon>Poales</taxon>
        <taxon>Poaceae</taxon>
        <taxon>PACMAD clade</taxon>
        <taxon>Panicoideae</taxon>
        <taxon>Panicodae</taxon>
        <taxon>Paniceae</taxon>
        <taxon>Melinidinae</taxon>
        <taxon>Urochloa</taxon>
    </lineage>
</organism>
<dbReference type="InterPro" id="IPR045084">
    <property type="entry name" value="AIB/MYC-like"/>
</dbReference>
<evidence type="ECO:0000256" key="3">
    <source>
        <dbReference type="ARBA" id="ARBA00023163"/>
    </source>
</evidence>
<dbReference type="PANTHER" id="PTHR11514">
    <property type="entry name" value="MYC"/>
    <property type="match status" value="1"/>
</dbReference>
<keyword evidence="3 4" id="KW-0804">Transcription</keyword>
<dbReference type="GO" id="GO:0005634">
    <property type="term" value="C:nucleus"/>
    <property type="evidence" value="ECO:0007669"/>
    <property type="project" value="UniProtKB-SubCell"/>
</dbReference>
<dbReference type="Gene3D" id="4.10.280.10">
    <property type="entry name" value="Helix-loop-helix DNA-binding domain"/>
    <property type="match status" value="1"/>
</dbReference>
<evidence type="ECO:0000256" key="1">
    <source>
        <dbReference type="ARBA" id="ARBA00005510"/>
    </source>
</evidence>
<evidence type="ECO:0000256" key="4">
    <source>
        <dbReference type="RuleBase" id="RU369104"/>
    </source>
</evidence>
<keyword evidence="4" id="KW-0539">Nucleus</keyword>
<dbReference type="PANTHER" id="PTHR11514:SF115">
    <property type="entry name" value="TRANSCRIPTION FACTOR"/>
    <property type="match status" value="1"/>
</dbReference>
<sequence>MDQLLWPASFCGPPSPASSFFSGVGNYQYPSALDSQSCGDVPEQWLAGKHDDEAEPMDDAGASPPLAKTRRRRGRKPGPAAASPPISHVEAERQRRDRLNRRFCDLRAAVPTVSRLDRASLLSDALAYITELRRRVEQLEQTVAEAEARHTAAPSQSQPSHHHHPLLGSSGQESSIALEARMVGPEAAALRLTTAAAGERHAPARLMAALRALDLPVQHACVCRVGGATVQDVVVDVPPSSGLRGEGRLRAAVLHGLALQESG</sequence>